<dbReference type="Pfam" id="PF13222">
    <property type="entry name" value="DUF4030"/>
    <property type="match status" value="1"/>
</dbReference>
<proteinExistence type="predicted"/>
<name>A0ABT8HVX7_9BACL</name>
<feature type="transmembrane region" description="Helical" evidence="1">
    <location>
        <begin position="45"/>
        <end position="65"/>
    </location>
</feature>
<comment type="caution">
    <text evidence="2">The sequence shown here is derived from an EMBL/GenBank/DDBJ whole genome shotgun (WGS) entry which is preliminary data.</text>
</comment>
<keyword evidence="3" id="KW-1185">Reference proteome</keyword>
<dbReference type="EMBL" id="JAUHTR010000004">
    <property type="protein sequence ID" value="MDN4524932.1"/>
    <property type="molecule type" value="Genomic_DNA"/>
</dbReference>
<dbReference type="RefSeq" id="WP_301165970.1">
    <property type="nucleotide sequence ID" value="NZ_JAUHTR010000004.1"/>
</dbReference>
<reference evidence="2" key="1">
    <citation type="submission" date="2023-07" db="EMBL/GenBank/DDBJ databases">
        <title>Fictibacillus sp. isolated from freshwater pond.</title>
        <authorList>
            <person name="Kirdat K."/>
            <person name="Bhat A."/>
            <person name="Mourya A."/>
            <person name="Yadav A."/>
        </authorList>
    </citation>
    <scope>NUCLEOTIDE SEQUENCE</scope>
    <source>
        <strain evidence="2">NE201</strain>
    </source>
</reference>
<keyword evidence="1" id="KW-0812">Transmembrane</keyword>
<evidence type="ECO:0000256" key="1">
    <source>
        <dbReference type="SAM" id="Phobius"/>
    </source>
</evidence>
<organism evidence="2 3">
    <name type="scientific">Fictibacillus fluitans</name>
    <dbReference type="NCBI Taxonomy" id="3058422"/>
    <lineage>
        <taxon>Bacteria</taxon>
        <taxon>Bacillati</taxon>
        <taxon>Bacillota</taxon>
        <taxon>Bacilli</taxon>
        <taxon>Bacillales</taxon>
        <taxon>Fictibacillaceae</taxon>
        <taxon>Fictibacillus</taxon>
    </lineage>
</organism>
<protein>
    <submittedName>
        <fullName evidence="2">DUF4030 domain-containing protein</fullName>
    </submittedName>
</protein>
<accession>A0ABT8HVX7</accession>
<evidence type="ECO:0000313" key="2">
    <source>
        <dbReference type="EMBL" id="MDN4524932.1"/>
    </source>
</evidence>
<keyword evidence="1" id="KW-0472">Membrane</keyword>
<gene>
    <name evidence="2" type="ORF">QYB97_10615</name>
</gene>
<keyword evidence="1" id="KW-1133">Transmembrane helix</keyword>
<dbReference type="InterPro" id="IPR025108">
    <property type="entry name" value="DUF4030"/>
</dbReference>
<sequence length="341" mass="38631">MTDPLSNYVKKELDSIAIPEDRLNAAIAIGIERGKKKRRTPVKKFMFACCAAVVFFALFVSSGFVSPAMAKVVSKIPFLEILFREESVMPQVMDELKDRGIKVSGMGMSYQGKKTFSVTIDGDKAYYNKVKSEVKQATEGVLKENGYDAYTVSVEMPRKSDDSDGEVPEEMKKLEHLQASTSKEFENKKIKLVQFGISYNMGNPSIDIDVSDKSKRIDEIKAIIRENLKKEKLPAYPIHIKKINMKKVNQENRWGDVVSAMAQDLFGKKKFKTAGLGYTVHPKPKLTISTTIKSSDPDSRAYAKEIENSIERFFKTPQLKEKIKNDEYQIVILSKDKKRLN</sequence>
<dbReference type="Proteomes" id="UP001172721">
    <property type="component" value="Unassembled WGS sequence"/>
</dbReference>
<evidence type="ECO:0000313" key="3">
    <source>
        <dbReference type="Proteomes" id="UP001172721"/>
    </source>
</evidence>